<organism evidence="3 4">
    <name type="scientific">Streptomyces luteogriseus</name>
    <dbReference type="NCBI Taxonomy" id="68233"/>
    <lineage>
        <taxon>Bacteria</taxon>
        <taxon>Bacillati</taxon>
        <taxon>Actinomycetota</taxon>
        <taxon>Actinomycetes</taxon>
        <taxon>Kitasatosporales</taxon>
        <taxon>Streptomycetaceae</taxon>
        <taxon>Streptomyces</taxon>
    </lineage>
</organism>
<comment type="caution">
    <text evidence="3">The sequence shown here is derived from an EMBL/GenBank/DDBJ whole genome shotgun (WGS) entry which is preliminary data.</text>
</comment>
<keyword evidence="2" id="KW-1133">Transmembrane helix</keyword>
<evidence type="ECO:0000256" key="1">
    <source>
        <dbReference type="SAM" id="MobiDB-lite"/>
    </source>
</evidence>
<keyword evidence="2" id="KW-0812">Transmembrane</keyword>
<feature type="transmembrane region" description="Helical" evidence="2">
    <location>
        <begin position="67"/>
        <end position="89"/>
    </location>
</feature>
<keyword evidence="4" id="KW-1185">Reference proteome</keyword>
<gene>
    <name evidence="3" type="ORF">BJ965_001723</name>
</gene>
<feature type="region of interest" description="Disordered" evidence="1">
    <location>
        <begin position="1"/>
        <end position="52"/>
    </location>
</feature>
<dbReference type="AlphaFoldDB" id="A0A7W7GFJ0"/>
<feature type="transmembrane region" description="Helical" evidence="2">
    <location>
        <begin position="219"/>
        <end position="237"/>
    </location>
</feature>
<dbReference type="RefSeq" id="WP_246545862.1">
    <property type="nucleotide sequence ID" value="NZ_JACHMS010000001.1"/>
</dbReference>
<feature type="transmembrane region" description="Helical" evidence="2">
    <location>
        <begin position="172"/>
        <end position="199"/>
    </location>
</feature>
<evidence type="ECO:0008006" key="5">
    <source>
        <dbReference type="Google" id="ProtNLM"/>
    </source>
</evidence>
<sequence>MIPGGRTATAGPDVAGTITARTSGSGTLSRTSGSGTLSRTSGSGTLSRTSGFGTGPLSRASALVHTLLTTEALLLLAASPGLAGLLLLGPDPANLPLAALCLLPLGPALSAALYALHHRSRDLTELHPARAYLRGWRLNAVPALKLWAPLLAWLTVIAFTLTHFAATGLPGWWALLLGAIGVGSLLWGAHALVLTSLFVFRTRDTARLAAHFLVRHGRATLAAASLLVLTAASAGLLTEALPALLAAPLLLSLLHGSRTVIGETRRDFTA</sequence>
<feature type="transmembrane region" description="Helical" evidence="2">
    <location>
        <begin position="146"/>
        <end position="166"/>
    </location>
</feature>
<reference evidence="3 4" key="1">
    <citation type="submission" date="2020-08" db="EMBL/GenBank/DDBJ databases">
        <title>Sequencing the genomes of 1000 actinobacteria strains.</title>
        <authorList>
            <person name="Klenk H.-P."/>
        </authorList>
    </citation>
    <scope>NUCLEOTIDE SEQUENCE [LARGE SCALE GENOMIC DNA]</scope>
    <source>
        <strain evidence="3 4">DSM 40483</strain>
    </source>
</reference>
<feature type="compositionally biased region" description="Low complexity" evidence="1">
    <location>
        <begin position="21"/>
        <end position="51"/>
    </location>
</feature>
<proteinExistence type="predicted"/>
<evidence type="ECO:0000256" key="2">
    <source>
        <dbReference type="SAM" id="Phobius"/>
    </source>
</evidence>
<protein>
    <recommendedName>
        <fullName evidence="5">DUF624 domain-containing protein</fullName>
    </recommendedName>
</protein>
<dbReference type="EMBL" id="JACHMS010000001">
    <property type="protein sequence ID" value="MBB4711841.1"/>
    <property type="molecule type" value="Genomic_DNA"/>
</dbReference>
<name>A0A7W7GFJ0_9ACTN</name>
<accession>A0A7W7GFJ0</accession>
<keyword evidence="2" id="KW-0472">Membrane</keyword>
<dbReference type="GeneID" id="95793729"/>
<evidence type="ECO:0000313" key="3">
    <source>
        <dbReference type="EMBL" id="MBB4711841.1"/>
    </source>
</evidence>
<evidence type="ECO:0000313" key="4">
    <source>
        <dbReference type="Proteomes" id="UP000565089"/>
    </source>
</evidence>
<dbReference type="Proteomes" id="UP000565089">
    <property type="component" value="Unassembled WGS sequence"/>
</dbReference>
<feature type="transmembrane region" description="Helical" evidence="2">
    <location>
        <begin position="95"/>
        <end position="116"/>
    </location>
</feature>